<sequence>MGQAYILTDKPDSVVYYFNKVLPYAEAYEKPFPLIAIYNGMGIHSLNSALNYNEALSWYYKGLEVAYESDDMLNYTILLSNIVWVYYLRHDPEGLRYAEEAYSLGKSMDSDYALYFGALSCAYMYYVDGQLDKALDYVREAGWLSVKIPGMNNVDALHAMILDRSGRPEEAERYFRSAFSDTGKMDVTTLIDAYQTYGDFLQKRGDYRQAVENYLKGLDISKRNSNYFCILRLYKGLSDTYGKMGDSAKAIDYLRRSTAINDTLFNVEKERAFSSMQIQYENAKRDGDLKEKEMQIMRQHHKLTFTYSLSLPQWRFLP</sequence>
<reference evidence="7" key="2">
    <citation type="journal article" date="2021" name="PeerJ">
        <title>Extensive microbial diversity within the chicken gut microbiome revealed by metagenomics and culture.</title>
        <authorList>
            <person name="Gilroy R."/>
            <person name="Ravi A."/>
            <person name="Getino M."/>
            <person name="Pursley I."/>
            <person name="Horton D.L."/>
            <person name="Alikhan N.F."/>
            <person name="Baker D."/>
            <person name="Gharbi K."/>
            <person name="Hall N."/>
            <person name="Watson M."/>
            <person name="Adriaenssens E.M."/>
            <person name="Foster-Nyarko E."/>
            <person name="Jarju S."/>
            <person name="Secka A."/>
            <person name="Antonio M."/>
            <person name="Oren A."/>
            <person name="Chaudhuri R.R."/>
            <person name="La Ragione R."/>
            <person name="Hildebrand F."/>
            <person name="Pallen M.J."/>
        </authorList>
    </citation>
    <scope>NUCLEOTIDE SEQUENCE</scope>
    <source>
        <strain evidence="7">B1-8020</strain>
    </source>
</reference>
<dbReference type="SMART" id="SM00028">
    <property type="entry name" value="TPR"/>
    <property type="match status" value="2"/>
</dbReference>
<dbReference type="Proteomes" id="UP000823604">
    <property type="component" value="Unassembled WGS sequence"/>
</dbReference>
<organism evidence="7 8">
    <name type="scientific">Candidatus Merdivivens pullicola</name>
    <dbReference type="NCBI Taxonomy" id="2840872"/>
    <lineage>
        <taxon>Bacteria</taxon>
        <taxon>Pseudomonadati</taxon>
        <taxon>Bacteroidota</taxon>
        <taxon>Bacteroidia</taxon>
        <taxon>Bacteroidales</taxon>
        <taxon>Muribaculaceae</taxon>
        <taxon>Muribaculaceae incertae sedis</taxon>
        <taxon>Candidatus Merdivivens</taxon>
    </lineage>
</organism>
<dbReference type="PANTHER" id="PTHR46630:SF1">
    <property type="entry name" value="TETRATRICOPEPTIDE REPEAT PROTEIN 29"/>
    <property type="match status" value="1"/>
</dbReference>
<dbReference type="PROSITE" id="PS50005">
    <property type="entry name" value="TPR"/>
    <property type="match status" value="1"/>
</dbReference>
<comment type="caution">
    <text evidence="7">The sequence shown here is derived from an EMBL/GenBank/DDBJ whole genome shotgun (WGS) entry which is preliminary data.</text>
</comment>
<dbReference type="PANTHER" id="PTHR46630">
    <property type="entry name" value="TETRATRICOPEPTIDE REPEAT PROTEIN 29"/>
    <property type="match status" value="1"/>
</dbReference>
<dbReference type="SUPFAM" id="SSF81901">
    <property type="entry name" value="HCP-like"/>
    <property type="match status" value="1"/>
</dbReference>
<keyword evidence="2" id="KW-0963">Cytoplasm</keyword>
<comment type="subcellular location">
    <subcellularLocation>
        <location evidence="1">Cytoplasm</location>
    </subcellularLocation>
</comment>
<evidence type="ECO:0000256" key="1">
    <source>
        <dbReference type="ARBA" id="ARBA00004496"/>
    </source>
</evidence>
<evidence type="ECO:0000256" key="2">
    <source>
        <dbReference type="ARBA" id="ARBA00022490"/>
    </source>
</evidence>
<dbReference type="GO" id="GO:0005737">
    <property type="term" value="C:cytoplasm"/>
    <property type="evidence" value="ECO:0007669"/>
    <property type="project" value="UniProtKB-SubCell"/>
</dbReference>
<proteinExistence type="inferred from homology"/>
<evidence type="ECO:0000313" key="8">
    <source>
        <dbReference type="Proteomes" id="UP000823604"/>
    </source>
</evidence>
<dbReference type="Pfam" id="PF13424">
    <property type="entry name" value="TPR_12"/>
    <property type="match status" value="1"/>
</dbReference>
<dbReference type="InterPro" id="IPR051476">
    <property type="entry name" value="Bac_ResReg_Asp_Phosphatase"/>
</dbReference>
<dbReference type="InterPro" id="IPR019734">
    <property type="entry name" value="TPR_rpt"/>
</dbReference>
<feature type="repeat" description="TPR" evidence="6">
    <location>
        <begin position="191"/>
        <end position="224"/>
    </location>
</feature>
<keyword evidence="4 6" id="KW-0802">TPR repeat</keyword>
<reference evidence="7" key="1">
    <citation type="submission" date="2020-10" db="EMBL/GenBank/DDBJ databases">
        <authorList>
            <person name="Gilroy R."/>
        </authorList>
    </citation>
    <scope>NUCLEOTIDE SEQUENCE</scope>
    <source>
        <strain evidence="7">B1-8020</strain>
    </source>
</reference>
<evidence type="ECO:0000256" key="4">
    <source>
        <dbReference type="ARBA" id="ARBA00022803"/>
    </source>
</evidence>
<evidence type="ECO:0000313" key="7">
    <source>
        <dbReference type="EMBL" id="MBO8472281.1"/>
    </source>
</evidence>
<gene>
    <name evidence="7" type="ORF">IAB81_01445</name>
</gene>
<dbReference type="InterPro" id="IPR011990">
    <property type="entry name" value="TPR-like_helical_dom_sf"/>
</dbReference>
<evidence type="ECO:0000256" key="5">
    <source>
        <dbReference type="ARBA" id="ARBA00038253"/>
    </source>
</evidence>
<name>A0A9D9IHN7_9BACT</name>
<dbReference type="AlphaFoldDB" id="A0A9D9IHN7"/>
<accession>A0A9D9IHN7</accession>
<dbReference type="EMBL" id="JADIMA010000014">
    <property type="protein sequence ID" value="MBO8472281.1"/>
    <property type="molecule type" value="Genomic_DNA"/>
</dbReference>
<evidence type="ECO:0000256" key="3">
    <source>
        <dbReference type="ARBA" id="ARBA00022737"/>
    </source>
</evidence>
<comment type="similarity">
    <text evidence="5">Belongs to the Rap family.</text>
</comment>
<protein>
    <submittedName>
        <fullName evidence="7">Tetratricopeptide repeat protein</fullName>
    </submittedName>
</protein>
<evidence type="ECO:0000256" key="6">
    <source>
        <dbReference type="PROSITE-ProRule" id="PRU00339"/>
    </source>
</evidence>
<keyword evidence="3" id="KW-0677">Repeat</keyword>
<dbReference type="Gene3D" id="1.25.40.10">
    <property type="entry name" value="Tetratricopeptide repeat domain"/>
    <property type="match status" value="2"/>
</dbReference>